<protein>
    <submittedName>
        <fullName evidence="7">Uncharacterized protein LOC118421991</fullName>
    </submittedName>
</protein>
<keyword evidence="4" id="KW-0732">Signal</keyword>
<keyword evidence="2" id="KW-1015">Disulfide bond</keyword>
<reference evidence="6" key="1">
    <citation type="journal article" date="2020" name="Nat. Ecol. Evol.">
        <title>Deeply conserved synteny resolves early events in vertebrate evolution.</title>
        <authorList>
            <person name="Simakov O."/>
            <person name="Marletaz F."/>
            <person name="Yue J.X."/>
            <person name="O'Connell B."/>
            <person name="Jenkins J."/>
            <person name="Brandt A."/>
            <person name="Calef R."/>
            <person name="Tung C.H."/>
            <person name="Huang T.K."/>
            <person name="Schmutz J."/>
            <person name="Satoh N."/>
            <person name="Yu J.K."/>
            <person name="Putnam N.H."/>
            <person name="Green R.E."/>
            <person name="Rokhsar D.S."/>
        </authorList>
    </citation>
    <scope>NUCLEOTIDE SEQUENCE [LARGE SCALE GENOMIC DNA]</scope>
    <source>
        <strain evidence="6">S238N-H82</strain>
    </source>
</reference>
<feature type="chain" id="PRO_5039948389" evidence="4">
    <location>
        <begin position="26"/>
        <end position="213"/>
    </location>
</feature>
<evidence type="ECO:0000256" key="4">
    <source>
        <dbReference type="SAM" id="SignalP"/>
    </source>
</evidence>
<organism evidence="6 7">
    <name type="scientific">Branchiostoma floridae</name>
    <name type="common">Florida lancelet</name>
    <name type="synonym">Amphioxus</name>
    <dbReference type="NCBI Taxonomy" id="7739"/>
    <lineage>
        <taxon>Eukaryota</taxon>
        <taxon>Metazoa</taxon>
        <taxon>Chordata</taxon>
        <taxon>Cephalochordata</taxon>
        <taxon>Leptocardii</taxon>
        <taxon>Amphioxiformes</taxon>
        <taxon>Branchiostomatidae</taxon>
        <taxon>Branchiostoma</taxon>
    </lineage>
</organism>
<dbReference type="GeneID" id="118421991"/>
<dbReference type="Proteomes" id="UP000001554">
    <property type="component" value="Chromosome 8"/>
</dbReference>
<dbReference type="OrthoDB" id="10137824at2759"/>
<evidence type="ECO:0000313" key="7">
    <source>
        <dbReference type="RefSeq" id="XP_035685388.1"/>
    </source>
</evidence>
<evidence type="ECO:0000313" key="6">
    <source>
        <dbReference type="Proteomes" id="UP000001554"/>
    </source>
</evidence>
<evidence type="ECO:0000256" key="2">
    <source>
        <dbReference type="ARBA" id="ARBA00023157"/>
    </source>
</evidence>
<proteinExistence type="predicted"/>
<dbReference type="KEGG" id="bfo:118421991"/>
<dbReference type="Pfam" id="PF00431">
    <property type="entry name" value="CUB"/>
    <property type="match status" value="1"/>
</dbReference>
<gene>
    <name evidence="7" type="primary">LOC118421991</name>
</gene>
<evidence type="ECO:0000256" key="1">
    <source>
        <dbReference type="ARBA" id="ARBA00022737"/>
    </source>
</evidence>
<dbReference type="SMART" id="SM00042">
    <property type="entry name" value="CUB"/>
    <property type="match status" value="1"/>
</dbReference>
<feature type="domain" description="CUB" evidence="5">
    <location>
        <begin position="28"/>
        <end position="146"/>
    </location>
</feature>
<sequence>MTMNLGVPVAILLQLCMNIIHPVQTAYCGSTHHLTGKRGHIWSVTDVTSDQCEWDIRADPDRIILINFDTSGFRRGSDNCTSDVLTFHDGDSSAFRITDEFCGDQTTDAGRLHLSTASTGSQMHVVYSRGAMALQRTDFNITFTTRGNNTLELYVIPDWVFPIPGFQPPLPRCYYTSDTSAVLNGTVQFIVPGQRDNNILPPFLNIFTDAKAA</sequence>
<evidence type="ECO:0000259" key="5">
    <source>
        <dbReference type="PROSITE" id="PS01180"/>
    </source>
</evidence>
<dbReference type="PROSITE" id="PS01180">
    <property type="entry name" value="CUB"/>
    <property type="match status" value="1"/>
</dbReference>
<dbReference type="AlphaFoldDB" id="A0A9J7LP35"/>
<dbReference type="InterPro" id="IPR000859">
    <property type="entry name" value="CUB_dom"/>
</dbReference>
<keyword evidence="6" id="KW-1185">Reference proteome</keyword>
<name>A0A9J7LP35_BRAFL</name>
<comment type="caution">
    <text evidence="3">Lacks conserved residue(s) required for the propagation of feature annotation.</text>
</comment>
<reference evidence="7" key="2">
    <citation type="submission" date="2025-08" db="UniProtKB">
        <authorList>
            <consortium name="RefSeq"/>
        </authorList>
    </citation>
    <scope>IDENTIFICATION</scope>
    <source>
        <strain evidence="7">S238N-H82</strain>
        <tissue evidence="7">Testes</tissue>
    </source>
</reference>
<dbReference type="CDD" id="cd00041">
    <property type="entry name" value="CUB"/>
    <property type="match status" value="1"/>
</dbReference>
<accession>A0A9J7LP35</accession>
<dbReference type="RefSeq" id="XP_035685388.1">
    <property type="nucleotide sequence ID" value="XM_035829495.1"/>
</dbReference>
<dbReference type="PANTHER" id="PTHR24251">
    <property type="entry name" value="OVOCHYMASE-RELATED"/>
    <property type="match status" value="1"/>
</dbReference>
<dbReference type="InterPro" id="IPR035914">
    <property type="entry name" value="Sperma_CUB_dom_sf"/>
</dbReference>
<keyword evidence="1" id="KW-0677">Repeat</keyword>
<evidence type="ECO:0000256" key="3">
    <source>
        <dbReference type="PROSITE-ProRule" id="PRU00059"/>
    </source>
</evidence>
<dbReference type="Gene3D" id="2.60.120.290">
    <property type="entry name" value="Spermadhesin, CUB domain"/>
    <property type="match status" value="1"/>
</dbReference>
<feature type="signal peptide" evidence="4">
    <location>
        <begin position="1"/>
        <end position="25"/>
    </location>
</feature>
<dbReference type="SUPFAM" id="SSF49854">
    <property type="entry name" value="Spermadhesin, CUB domain"/>
    <property type="match status" value="1"/>
</dbReference>